<reference evidence="2 3" key="1">
    <citation type="submission" date="2024-02" db="EMBL/GenBank/DDBJ databases">
        <authorList>
            <person name="Chen Y."/>
            <person name="Shah S."/>
            <person name="Dougan E. K."/>
            <person name="Thang M."/>
            <person name="Chan C."/>
        </authorList>
    </citation>
    <scope>NUCLEOTIDE SEQUENCE [LARGE SCALE GENOMIC DNA]</scope>
</reference>
<comment type="caution">
    <text evidence="2">The sequence shown here is derived from an EMBL/GenBank/DDBJ whole genome shotgun (WGS) entry which is preliminary data.</text>
</comment>
<feature type="non-terminal residue" evidence="2">
    <location>
        <position position="56"/>
    </location>
</feature>
<protein>
    <submittedName>
        <fullName evidence="2">Uncharacterized protein</fullName>
    </submittedName>
</protein>
<evidence type="ECO:0000256" key="1">
    <source>
        <dbReference type="SAM" id="MobiDB-lite"/>
    </source>
</evidence>
<feature type="region of interest" description="Disordered" evidence="1">
    <location>
        <begin position="21"/>
        <end position="56"/>
    </location>
</feature>
<organism evidence="2 3">
    <name type="scientific">Durusdinium trenchii</name>
    <dbReference type="NCBI Taxonomy" id="1381693"/>
    <lineage>
        <taxon>Eukaryota</taxon>
        <taxon>Sar</taxon>
        <taxon>Alveolata</taxon>
        <taxon>Dinophyceae</taxon>
        <taxon>Suessiales</taxon>
        <taxon>Symbiodiniaceae</taxon>
        <taxon>Durusdinium</taxon>
    </lineage>
</organism>
<proteinExistence type="predicted"/>
<dbReference type="EMBL" id="CAXAMM010030001">
    <property type="protein sequence ID" value="CAK9065761.1"/>
    <property type="molecule type" value="Genomic_DNA"/>
</dbReference>
<feature type="non-terminal residue" evidence="2">
    <location>
        <position position="1"/>
    </location>
</feature>
<gene>
    <name evidence="2" type="ORF">SCF082_LOCUS33595</name>
</gene>
<accession>A0ABP0NQ93</accession>
<feature type="compositionally biased region" description="Basic and acidic residues" evidence="1">
    <location>
        <begin position="21"/>
        <end position="42"/>
    </location>
</feature>
<evidence type="ECO:0000313" key="3">
    <source>
        <dbReference type="Proteomes" id="UP001642464"/>
    </source>
</evidence>
<sequence length="56" mass="5877">LSARGEGGAKSIDAEVAALLVEERPAEERGPSCRDGSRHKEVGPPALEHLSKELLG</sequence>
<name>A0ABP0NQ93_9DINO</name>
<evidence type="ECO:0000313" key="2">
    <source>
        <dbReference type="EMBL" id="CAK9065761.1"/>
    </source>
</evidence>
<dbReference type="Proteomes" id="UP001642464">
    <property type="component" value="Unassembled WGS sequence"/>
</dbReference>
<keyword evidence="3" id="KW-1185">Reference proteome</keyword>